<evidence type="ECO:0000256" key="1">
    <source>
        <dbReference type="SAM" id="Phobius"/>
    </source>
</evidence>
<dbReference type="RefSeq" id="WP_421758069.1">
    <property type="nucleotide sequence ID" value="NZ_CACRTX010000008.1"/>
</dbReference>
<name>A0A6N3CD58_ENTCA</name>
<dbReference type="EMBL" id="CACRTX010000008">
    <property type="protein sequence ID" value="VYU11033.1"/>
    <property type="molecule type" value="Genomic_DNA"/>
</dbReference>
<sequence length="120" mass="12921">MYCRNGGSQMEESAKFCPSCGASQENKELYTEQISPKIEKSLSEVKIQISKGKQSGNLYKIAGWISVAISLLFIPVLFGAIGVIMGYLYREHDEKHGTILMIAGVAGGILGTLLGLSSGY</sequence>
<evidence type="ECO:0000313" key="2">
    <source>
        <dbReference type="EMBL" id="VYU11033.1"/>
    </source>
</evidence>
<keyword evidence="1" id="KW-1133">Transmembrane helix</keyword>
<dbReference type="AlphaFoldDB" id="A0A6N3CD58"/>
<proteinExistence type="predicted"/>
<evidence type="ECO:0008006" key="3">
    <source>
        <dbReference type="Google" id="ProtNLM"/>
    </source>
</evidence>
<gene>
    <name evidence="2" type="ORF">ECLFYP2_02477</name>
</gene>
<keyword evidence="1" id="KW-0472">Membrane</keyword>
<organism evidence="2">
    <name type="scientific">Enterococcus casseliflavus</name>
    <name type="common">Enterococcus flavescens</name>
    <dbReference type="NCBI Taxonomy" id="37734"/>
    <lineage>
        <taxon>Bacteria</taxon>
        <taxon>Bacillati</taxon>
        <taxon>Bacillota</taxon>
        <taxon>Bacilli</taxon>
        <taxon>Lactobacillales</taxon>
        <taxon>Enterococcaceae</taxon>
        <taxon>Enterococcus</taxon>
    </lineage>
</organism>
<feature type="transmembrane region" description="Helical" evidence="1">
    <location>
        <begin position="61"/>
        <end position="87"/>
    </location>
</feature>
<keyword evidence="1" id="KW-0812">Transmembrane</keyword>
<accession>A0A6N3CD58</accession>
<protein>
    <recommendedName>
        <fullName evidence="3">Zinc ribbon domain-containing protein</fullName>
    </recommendedName>
</protein>
<feature type="transmembrane region" description="Helical" evidence="1">
    <location>
        <begin position="99"/>
        <end position="117"/>
    </location>
</feature>
<reference evidence="2" key="1">
    <citation type="submission" date="2019-11" db="EMBL/GenBank/DDBJ databases">
        <authorList>
            <person name="Feng L."/>
        </authorList>
    </citation>
    <scope>NUCLEOTIDE SEQUENCE</scope>
    <source>
        <strain evidence="2">ECasseliflavusLFYP2</strain>
    </source>
</reference>